<keyword evidence="3 5" id="KW-0808">Transferase</keyword>
<feature type="domain" description="Thiolase C-terminal" evidence="7">
    <location>
        <begin position="272"/>
        <end position="391"/>
    </location>
</feature>
<name>A0ABX5PXB8_9FLAO</name>
<sequence>MMKTAYIVAAKRTAVGKAPKGVFRFKRPDELAAETIEAMLKDVPNLDKTRIDDVIIGNAMPEAEQGLNMARLISLMGLKIDDVPGVTVNRYCASGVETIAMATAKIQSGMADCIIAGGAESMSYIPMGGYKPTPDYRVAKAGNEDYYWGMGLTAEAVANEFNVSREDQDQFAYNSHQKALKAQAEGRFQDQIVPIQVEETFLNDDGKKETRTYTVHKDEGPRADTKLEVLAKLRPVFAAGGSVTAGNSSQMSDGAAMVLVMSEEMVKELNLEPVARMVNFAAAGVPPRIMGIGPVKAIPKALKQAGLTLNDVDMIELNEAFASQSLAVIRELGLNPDIINPNGGAISLGHPLGCTGAKLSVQLFDEMRKQDMKNKYGLVTMCVGTGQGACGVYEFLS</sequence>
<dbReference type="NCBIfam" id="TIGR01930">
    <property type="entry name" value="AcCoA-C-Actrans"/>
    <property type="match status" value="1"/>
</dbReference>
<dbReference type="InterPro" id="IPR050215">
    <property type="entry name" value="Thiolase-like_sf_Thiolase"/>
</dbReference>
<dbReference type="PROSITE" id="PS00098">
    <property type="entry name" value="THIOLASE_1"/>
    <property type="match status" value="1"/>
</dbReference>
<dbReference type="InterPro" id="IPR020613">
    <property type="entry name" value="Thiolase_CS"/>
</dbReference>
<evidence type="ECO:0000256" key="4">
    <source>
        <dbReference type="ARBA" id="ARBA00023315"/>
    </source>
</evidence>
<keyword evidence="9" id="KW-1185">Reference proteome</keyword>
<dbReference type="PROSITE" id="PS00737">
    <property type="entry name" value="THIOLASE_2"/>
    <property type="match status" value="1"/>
</dbReference>
<dbReference type="InterPro" id="IPR020616">
    <property type="entry name" value="Thiolase_N"/>
</dbReference>
<dbReference type="InterPro" id="IPR002155">
    <property type="entry name" value="Thiolase"/>
</dbReference>
<dbReference type="GO" id="GO:0016746">
    <property type="term" value="F:acyltransferase activity"/>
    <property type="evidence" value="ECO:0007669"/>
    <property type="project" value="UniProtKB-KW"/>
</dbReference>
<evidence type="ECO:0000256" key="5">
    <source>
        <dbReference type="RuleBase" id="RU003557"/>
    </source>
</evidence>
<evidence type="ECO:0000259" key="6">
    <source>
        <dbReference type="Pfam" id="PF00108"/>
    </source>
</evidence>
<evidence type="ECO:0000313" key="9">
    <source>
        <dbReference type="Proteomes" id="UP000248584"/>
    </source>
</evidence>
<dbReference type="Pfam" id="PF00108">
    <property type="entry name" value="Thiolase_N"/>
    <property type="match status" value="1"/>
</dbReference>
<comment type="similarity">
    <text evidence="2 5">Belongs to the thiolase-like superfamily. Thiolase family.</text>
</comment>
<organism evidence="8 9">
    <name type="scientific">Nonlabens dokdonensis</name>
    <dbReference type="NCBI Taxonomy" id="328515"/>
    <lineage>
        <taxon>Bacteria</taxon>
        <taxon>Pseudomonadati</taxon>
        <taxon>Bacteroidota</taxon>
        <taxon>Flavobacteriia</taxon>
        <taxon>Flavobacteriales</taxon>
        <taxon>Flavobacteriaceae</taxon>
        <taxon>Nonlabens</taxon>
    </lineage>
</organism>
<protein>
    <submittedName>
        <fullName evidence="8">Acetyl-CoA acyltransferase</fullName>
    </submittedName>
</protein>
<proteinExistence type="inferred from homology"/>
<evidence type="ECO:0000256" key="1">
    <source>
        <dbReference type="ARBA" id="ARBA00005189"/>
    </source>
</evidence>
<evidence type="ECO:0000256" key="2">
    <source>
        <dbReference type="ARBA" id="ARBA00010982"/>
    </source>
</evidence>
<dbReference type="PIRSF" id="PIRSF000429">
    <property type="entry name" value="Ac-CoA_Ac_transf"/>
    <property type="match status" value="1"/>
</dbReference>
<dbReference type="Pfam" id="PF02803">
    <property type="entry name" value="Thiolase_C"/>
    <property type="match status" value="1"/>
</dbReference>
<dbReference type="InterPro" id="IPR016039">
    <property type="entry name" value="Thiolase-like"/>
</dbReference>
<gene>
    <name evidence="8" type="ORF">LX97_02035</name>
</gene>
<keyword evidence="4 5" id="KW-0012">Acyltransferase</keyword>
<dbReference type="EMBL" id="QKZR01000003">
    <property type="protein sequence ID" value="PZX39681.1"/>
    <property type="molecule type" value="Genomic_DNA"/>
</dbReference>
<dbReference type="PANTHER" id="PTHR43853">
    <property type="entry name" value="3-KETOACYL-COA THIOLASE, PEROXISOMAL"/>
    <property type="match status" value="1"/>
</dbReference>
<comment type="caution">
    <text evidence="8">The sequence shown here is derived from an EMBL/GenBank/DDBJ whole genome shotgun (WGS) entry which is preliminary data.</text>
</comment>
<evidence type="ECO:0000256" key="3">
    <source>
        <dbReference type="ARBA" id="ARBA00022679"/>
    </source>
</evidence>
<dbReference type="InterPro" id="IPR020617">
    <property type="entry name" value="Thiolase_C"/>
</dbReference>
<dbReference type="PANTHER" id="PTHR43853:SF21">
    <property type="entry name" value="STEROID 3-KETOACYL-COA THIOLASE"/>
    <property type="match status" value="1"/>
</dbReference>
<dbReference type="CDD" id="cd00751">
    <property type="entry name" value="thiolase"/>
    <property type="match status" value="1"/>
</dbReference>
<reference evidence="8 9" key="1">
    <citation type="submission" date="2018-06" db="EMBL/GenBank/DDBJ databases">
        <title>Genomic Encyclopedia of Archaeal and Bacterial Type Strains, Phase II (KMG-II): from individual species to whole genera.</title>
        <authorList>
            <person name="Goeker M."/>
        </authorList>
    </citation>
    <scope>NUCLEOTIDE SEQUENCE [LARGE SCALE GENOMIC DNA]</scope>
    <source>
        <strain evidence="8 9">DSM 17205</strain>
    </source>
</reference>
<dbReference type="Gene3D" id="3.40.47.10">
    <property type="match status" value="1"/>
</dbReference>
<comment type="pathway">
    <text evidence="1">Lipid metabolism.</text>
</comment>
<accession>A0ABX5PXB8</accession>
<evidence type="ECO:0000313" key="8">
    <source>
        <dbReference type="EMBL" id="PZX39681.1"/>
    </source>
</evidence>
<feature type="domain" description="Thiolase N-terminal" evidence="6">
    <location>
        <begin position="6"/>
        <end position="264"/>
    </location>
</feature>
<evidence type="ECO:0000259" key="7">
    <source>
        <dbReference type="Pfam" id="PF02803"/>
    </source>
</evidence>
<dbReference type="Proteomes" id="UP000248584">
    <property type="component" value="Unassembled WGS sequence"/>
</dbReference>
<dbReference type="SUPFAM" id="SSF53901">
    <property type="entry name" value="Thiolase-like"/>
    <property type="match status" value="2"/>
</dbReference>
<dbReference type="InterPro" id="IPR020615">
    <property type="entry name" value="Thiolase_acyl_enz_int_AS"/>
</dbReference>